<evidence type="ECO:0000313" key="13">
    <source>
        <dbReference type="EMBL" id="GMI21910.1"/>
    </source>
</evidence>
<dbReference type="InterPro" id="IPR028082">
    <property type="entry name" value="Peripla_BP_I"/>
</dbReference>
<feature type="binding site" evidence="9">
    <location>
        <position position="1411"/>
    </location>
    <ligand>
        <name>ATP</name>
        <dbReference type="ChEBI" id="CHEBI:30616"/>
    </ligand>
</feature>
<evidence type="ECO:0000256" key="7">
    <source>
        <dbReference type="ARBA" id="ARBA00022989"/>
    </source>
</evidence>
<keyword evidence="3 11" id="KW-0812">Transmembrane</keyword>
<dbReference type="SUPFAM" id="SSF56112">
    <property type="entry name" value="Protein kinase-like (PK-like)"/>
    <property type="match status" value="1"/>
</dbReference>
<proteinExistence type="predicted"/>
<dbReference type="Gene3D" id="3.30.200.20">
    <property type="entry name" value="Phosphorylase Kinase, domain 1"/>
    <property type="match status" value="1"/>
</dbReference>
<dbReference type="Gene3D" id="1.10.510.10">
    <property type="entry name" value="Transferase(Phosphotransferase) domain 1"/>
    <property type="match status" value="1"/>
</dbReference>
<dbReference type="InterPro" id="IPR013320">
    <property type="entry name" value="ConA-like_dom_sf"/>
</dbReference>
<evidence type="ECO:0000256" key="5">
    <source>
        <dbReference type="ARBA" id="ARBA00022777"/>
    </source>
</evidence>
<dbReference type="PROSITE" id="PS00107">
    <property type="entry name" value="PROTEIN_KINASE_ATP"/>
    <property type="match status" value="1"/>
</dbReference>
<keyword evidence="6 9" id="KW-0067">ATP-binding</keyword>
<dbReference type="InterPro" id="IPR011009">
    <property type="entry name" value="Kinase-like_dom_sf"/>
</dbReference>
<feature type="domain" description="Protein kinase" evidence="12">
    <location>
        <begin position="1384"/>
        <end position="1676"/>
    </location>
</feature>
<keyword evidence="14" id="KW-1185">Reference proteome</keyword>
<evidence type="ECO:0000313" key="14">
    <source>
        <dbReference type="Proteomes" id="UP001165060"/>
    </source>
</evidence>
<dbReference type="Gene3D" id="3.40.50.2300">
    <property type="match status" value="2"/>
</dbReference>
<dbReference type="InterPro" id="IPR001828">
    <property type="entry name" value="ANF_lig-bd_rcpt"/>
</dbReference>
<comment type="caution">
    <text evidence="13">The sequence shown here is derived from an EMBL/GenBank/DDBJ whole genome shotgun (WGS) entry which is preliminary data.</text>
</comment>
<evidence type="ECO:0000256" key="3">
    <source>
        <dbReference type="ARBA" id="ARBA00022692"/>
    </source>
</evidence>
<feature type="transmembrane region" description="Helical" evidence="11">
    <location>
        <begin position="1285"/>
        <end position="1308"/>
    </location>
</feature>
<evidence type="ECO:0000256" key="1">
    <source>
        <dbReference type="ARBA" id="ARBA00004370"/>
    </source>
</evidence>
<dbReference type="Pfam" id="PF13385">
    <property type="entry name" value="Laminin_G_3"/>
    <property type="match status" value="1"/>
</dbReference>
<dbReference type="Gene3D" id="2.60.120.200">
    <property type="match status" value="1"/>
</dbReference>
<organism evidence="13 14">
    <name type="scientific">Tetraparma gracilis</name>
    <dbReference type="NCBI Taxonomy" id="2962635"/>
    <lineage>
        <taxon>Eukaryota</taxon>
        <taxon>Sar</taxon>
        <taxon>Stramenopiles</taxon>
        <taxon>Ochrophyta</taxon>
        <taxon>Bolidophyceae</taxon>
        <taxon>Parmales</taxon>
        <taxon>Triparmaceae</taxon>
        <taxon>Tetraparma</taxon>
    </lineage>
</organism>
<comment type="subcellular location">
    <subcellularLocation>
        <location evidence="1">Membrane</location>
    </subcellularLocation>
</comment>
<feature type="coiled-coil region" evidence="10">
    <location>
        <begin position="1742"/>
        <end position="1776"/>
    </location>
</feature>
<dbReference type="Pfam" id="PF00069">
    <property type="entry name" value="Pkinase"/>
    <property type="match status" value="1"/>
</dbReference>
<dbReference type="InterPro" id="IPR008271">
    <property type="entry name" value="Ser/Thr_kinase_AS"/>
</dbReference>
<name>A0ABQ6M963_9STRA</name>
<dbReference type="SUPFAM" id="SSF53822">
    <property type="entry name" value="Periplasmic binding protein-like I"/>
    <property type="match status" value="1"/>
</dbReference>
<dbReference type="EMBL" id="BRYB01002570">
    <property type="protein sequence ID" value="GMI21910.1"/>
    <property type="molecule type" value="Genomic_DNA"/>
</dbReference>
<accession>A0ABQ6M963</accession>
<dbReference type="PROSITE" id="PS50011">
    <property type="entry name" value="PROTEIN_KINASE_DOM"/>
    <property type="match status" value="1"/>
</dbReference>
<dbReference type="InterPro" id="IPR000719">
    <property type="entry name" value="Prot_kinase_dom"/>
</dbReference>
<evidence type="ECO:0000256" key="11">
    <source>
        <dbReference type="SAM" id="Phobius"/>
    </source>
</evidence>
<evidence type="ECO:0000256" key="6">
    <source>
        <dbReference type="ARBA" id="ARBA00022840"/>
    </source>
</evidence>
<dbReference type="PANTHER" id="PTHR44329:SF288">
    <property type="entry name" value="MITOGEN-ACTIVATED PROTEIN KINASE KINASE KINASE 20"/>
    <property type="match status" value="1"/>
</dbReference>
<dbReference type="PROSITE" id="PS00108">
    <property type="entry name" value="PROTEIN_KINASE_ST"/>
    <property type="match status" value="1"/>
</dbReference>
<evidence type="ECO:0000256" key="2">
    <source>
        <dbReference type="ARBA" id="ARBA00022679"/>
    </source>
</evidence>
<keyword evidence="2" id="KW-0808">Transferase</keyword>
<dbReference type="Proteomes" id="UP001165060">
    <property type="component" value="Unassembled WGS sequence"/>
</dbReference>
<gene>
    <name evidence="13" type="ORF">TeGR_g7244</name>
</gene>
<dbReference type="InterPro" id="IPR017441">
    <property type="entry name" value="Protein_kinase_ATP_BS"/>
</dbReference>
<keyword evidence="4 9" id="KW-0547">Nucleotide-binding</keyword>
<keyword evidence="7 11" id="KW-1133">Transmembrane helix</keyword>
<dbReference type="Pfam" id="PF17963">
    <property type="entry name" value="Big_9"/>
    <property type="match status" value="1"/>
</dbReference>
<dbReference type="InterPro" id="IPR051681">
    <property type="entry name" value="Ser/Thr_Kinases-Pseudokinases"/>
</dbReference>
<dbReference type="PANTHER" id="PTHR44329">
    <property type="entry name" value="SERINE/THREONINE-PROTEIN KINASE TNNI3K-RELATED"/>
    <property type="match status" value="1"/>
</dbReference>
<dbReference type="SUPFAM" id="SSF49899">
    <property type="entry name" value="Concanavalin A-like lectins/glucanases"/>
    <property type="match status" value="1"/>
</dbReference>
<evidence type="ECO:0000256" key="10">
    <source>
        <dbReference type="SAM" id="Coils"/>
    </source>
</evidence>
<sequence length="1778" mass="191914">MLDPKSKSGRTTLFGDAGNFICVMFLRTSGGSDEDEVELGMIFNQAEETISTGIKTSDFVGTWHHIAVTIDNAYDVASGTSSTTTIYLDGSEAKVNSAYDQVADLTSIDAIALGSYASFESEYTDLNVADDHFNGYIDEFAIYSKALSAEEVASSYLAPLDESDPSLAVYYSFDDGFSPATGAYAAASSNLGSAGSELDLLLGASFKGSAHMAPPLGTADPVVGDQICRMSAGAPAVYCEVAPVPAVVGSSCPISGSGKDVVATAIRGEGPVQVSLPGSDSSAGDLSFAIVDAPSLGTVEIQDASVPTASYTPPALPTEDSDVAMSDTFTYTVTSSTGTSTPATVRVFFASAPESGADAFFMSGEDQNVTIVLHSSDPLGLHTTITVLDLPETGQLYESDGSDNVVAAIFEADLPKTLSTPRMLFTPEMDNTDTQTFQYHATNSVGLASSRTNVTIDVFGLDDRPTPVDDETTLTDVNTGMEVPMTVFDPDSNWVSVFVEELPVQGSLYYTSDTASGTAEVYNPFFATEIVELYASKVLEFSQFYDGGDKNWHPDMALGPSDAPPRWGDSKKATAFTCAASCSAGCGQSITTGLGEGNRFEDFDPVNGETEQGRPGDCWDEADHIPEGYSQMMTVQFAERVYIKDIEIGENRGMYAIVSIEAYDYGSQSWMVMWSGTPDIEKENFYKETGQYSKFLPYPLCQPSFKTDIVKLKVDTIGISDWNEYDYIKLLGGFDQGPGLLSASSLYYEPPPNMQCIDSFSFKMSDCMGQLSRTSGATKHFLRPSGYEGDTQCEPLDGTAALSIGLLHPIFVDSGEGFAYDQEGHNQMIGSLMAIEEINNKLDGIEDDLLPNTIVRFEIYDSRKSDNYAIQGAVHHMSAGAQCVVGPATSGASKSTQLVLANYGIPQISYSATSHALSDSGEYPTFFRTVASETYQAKALSQFLKNDLDYDKVCVINGLDSADGADTFMSTALDIGINVIDRAEFAANVGIDSAEAAIATIRSATCRVIFMVASASDAGVILRSAINAGVMGATSGYLWVLSDAITSNLDLVQEEAGQSATTAGDLLMVQGVDDIHPYMKGSIGCLPISPVGSKVEAFKERYTSRQSTLPSGTCENDASVNGDCTCAAGVDDAGKPLFQFDHDSSDGTPDRCVGFDYAQDEPNEYTYYAYDAVYAFARAAQKMIDDDQTDFNGPALQEALKQMGAFEGVTGAVEFENNGDRETGIKFDIVNHDGNEFLSVGSWTAGGTVVWADEAAGKDSIVWSTLDGSQVIDEVIDAGGLKDSMSAATILTMLVVGAIIVFLVVLFFKSQIARKDKEVAELKHDLAMVQQYSDKEQKMIQDMINTFRHEHADHKKAQQDPNKSYDAAAAEKDLERLLINSSEIECQDVVGKGSFGEVFKAKYRGSTVAVKTMKEVSEASLKRFKEEVLLSGDLSHSNIVTMVGACWETGLMALVMEYCSKGMSSEVLESEGHLFNWDDPLLKWCLDVAKAVKYLHAVTYFDVRTGTQVDGIIHRDLKPDNCLVTDTYSIKVADFGEARANDENNTMTQVGTPIYIAPEVVRGDKYGKKADVFSFAMTMLGFGLKGRIKVSLQLHEWLMNDLGPEAQSKLTDMTMSMGRISHNIVSKDWRPVDRTMMAGGKTLGTALPDVIAGLITIAWHKDPDERPDFDEIIDYLQNTAKAEISGFRAEDDEGEGITRKTSTSGNLIMRIAQNKESSRDDQIAMKKVATKTGLGLQEEYKFLTLETEVEELQQEVKDLRKHIAKVELENTAMKAAAA</sequence>
<keyword evidence="5" id="KW-0418">Kinase</keyword>
<dbReference type="SMART" id="SM00220">
    <property type="entry name" value="S_TKc"/>
    <property type="match status" value="1"/>
</dbReference>
<reference evidence="13 14" key="1">
    <citation type="journal article" date="2023" name="Commun. Biol.">
        <title>Genome analysis of Parmales, the sister group of diatoms, reveals the evolutionary specialization of diatoms from phago-mixotrophs to photoautotrophs.</title>
        <authorList>
            <person name="Ban H."/>
            <person name="Sato S."/>
            <person name="Yoshikawa S."/>
            <person name="Yamada K."/>
            <person name="Nakamura Y."/>
            <person name="Ichinomiya M."/>
            <person name="Sato N."/>
            <person name="Blanc-Mathieu R."/>
            <person name="Endo H."/>
            <person name="Kuwata A."/>
            <person name="Ogata H."/>
        </authorList>
    </citation>
    <scope>NUCLEOTIDE SEQUENCE [LARGE SCALE GENOMIC DNA]</scope>
</reference>
<evidence type="ECO:0000256" key="9">
    <source>
        <dbReference type="PROSITE-ProRule" id="PRU10141"/>
    </source>
</evidence>
<dbReference type="CDD" id="cd14686">
    <property type="entry name" value="bZIP"/>
    <property type="match status" value="1"/>
</dbReference>
<evidence type="ECO:0000256" key="8">
    <source>
        <dbReference type="ARBA" id="ARBA00023136"/>
    </source>
</evidence>
<protein>
    <recommendedName>
        <fullName evidence="12">Protein kinase domain-containing protein</fullName>
    </recommendedName>
</protein>
<evidence type="ECO:0000259" key="12">
    <source>
        <dbReference type="PROSITE" id="PS50011"/>
    </source>
</evidence>
<keyword evidence="8 11" id="KW-0472">Membrane</keyword>
<dbReference type="Pfam" id="PF01094">
    <property type="entry name" value="ANF_receptor"/>
    <property type="match status" value="1"/>
</dbReference>
<keyword evidence="10" id="KW-0175">Coiled coil</keyword>
<evidence type="ECO:0000256" key="4">
    <source>
        <dbReference type="ARBA" id="ARBA00022741"/>
    </source>
</evidence>